<keyword evidence="2" id="KW-1185">Reference proteome</keyword>
<organism evidence="1 2">
    <name type="scientific">Panacibacter microcysteis</name>
    <dbReference type="NCBI Taxonomy" id="2793269"/>
    <lineage>
        <taxon>Bacteria</taxon>
        <taxon>Pseudomonadati</taxon>
        <taxon>Bacteroidota</taxon>
        <taxon>Chitinophagia</taxon>
        <taxon>Chitinophagales</taxon>
        <taxon>Chitinophagaceae</taxon>
        <taxon>Panacibacter</taxon>
    </lineage>
</organism>
<evidence type="ECO:0000313" key="1">
    <source>
        <dbReference type="EMBL" id="MBG9377209.1"/>
    </source>
</evidence>
<sequence>MTSYPDHENPFRSFWMAGFECTDKLNAFGNRVDFLNLTGHLNLLGEDYRMLEQFNIATVREGIRWSQVEKKPYNYDWSAVEKMIIHAKANNIQLVWDICHFGFPDDLTPLHPMFERRFAALCKAFAVFYRSVDAESVLIVTPINEVSFLSWLGGEVCGTSPYGKGIGWQVKYKLMKAYIEGIEALKEIEPNVRILTTEPLVNIVPPLNASPETAMNAATQHEEQFQVLEMLSGQMCPELRGKPEYLDIIGLNYYFNNQWVHGTNEMLSWTAASTDPRWASLSSLFTQVHARYNRPMLLSETSHPEENRPLWIRNITNECALALQNDIPLWGICLYPVIDRPDWDHTHVWHRSGLWDNPWQGQKHSRILNQPYAEALQKSQEYIREFIAVEPTVTY</sequence>
<name>A0A931E8P9_9BACT</name>
<dbReference type="EMBL" id="JADWYR010000002">
    <property type="protein sequence ID" value="MBG9377209.1"/>
    <property type="molecule type" value="Genomic_DNA"/>
</dbReference>
<dbReference type="Proteomes" id="UP000628448">
    <property type="component" value="Unassembled WGS sequence"/>
</dbReference>
<reference evidence="1" key="1">
    <citation type="submission" date="2020-11" db="EMBL/GenBank/DDBJ databases">
        <title>Bacterial whole genome sequence for Panacibacter sp. DH6.</title>
        <authorList>
            <person name="Le V."/>
            <person name="Ko S."/>
            <person name="Ahn C.-Y."/>
            <person name="Oh H.-M."/>
        </authorList>
    </citation>
    <scope>NUCLEOTIDE SEQUENCE</scope>
    <source>
        <strain evidence="1">DH6</strain>
    </source>
</reference>
<dbReference type="SUPFAM" id="SSF51445">
    <property type="entry name" value="(Trans)glycosidases"/>
    <property type="match status" value="1"/>
</dbReference>
<proteinExistence type="predicted"/>
<gene>
    <name evidence="1" type="ORF">I5907_13275</name>
</gene>
<dbReference type="AlphaFoldDB" id="A0A931E8P9"/>
<protein>
    <submittedName>
        <fullName evidence="1">Amine oxidase</fullName>
    </submittedName>
</protein>
<evidence type="ECO:0000313" key="2">
    <source>
        <dbReference type="Proteomes" id="UP000628448"/>
    </source>
</evidence>
<dbReference type="Gene3D" id="3.20.20.80">
    <property type="entry name" value="Glycosidases"/>
    <property type="match status" value="1"/>
</dbReference>
<comment type="caution">
    <text evidence="1">The sequence shown here is derived from an EMBL/GenBank/DDBJ whole genome shotgun (WGS) entry which is preliminary data.</text>
</comment>
<dbReference type="InterPro" id="IPR017853">
    <property type="entry name" value="GH"/>
</dbReference>
<dbReference type="RefSeq" id="WP_196991307.1">
    <property type="nucleotide sequence ID" value="NZ_JADWYR010000002.1"/>
</dbReference>
<accession>A0A931E8P9</accession>